<keyword evidence="3" id="KW-1185">Reference proteome</keyword>
<feature type="transmembrane region" description="Helical" evidence="1">
    <location>
        <begin position="219"/>
        <end position="237"/>
    </location>
</feature>
<dbReference type="RefSeq" id="XP_028531628.1">
    <property type="nucleotide sequence ID" value="XM_028680097.1"/>
</dbReference>
<feature type="transmembrane region" description="Helical" evidence="1">
    <location>
        <begin position="133"/>
        <end position="157"/>
    </location>
</feature>
<protein>
    <submittedName>
        <fullName evidence="2">Uncharacterized protein</fullName>
    </submittedName>
</protein>
<feature type="transmembrane region" description="Helical" evidence="1">
    <location>
        <begin position="21"/>
        <end position="40"/>
    </location>
</feature>
<feature type="transmembrane region" description="Helical" evidence="1">
    <location>
        <begin position="243"/>
        <end position="261"/>
    </location>
</feature>
<feature type="transmembrane region" description="Helical" evidence="1">
    <location>
        <begin position="188"/>
        <end position="207"/>
    </location>
</feature>
<proteinExistence type="predicted"/>
<sequence length="299" mass="35927">MLRENLIAERTLKDGMNIFVYNNYAIWVTKFSHLYFFFFFNIRNLFHFSTNIIFLVFFLGFVFILFFFCMCWYSFYRFIRNILDADLLEDEEINPSILNEIIPQIFFSICNFLSIKLLYIGHLLVYLNLQDDVIFVPVESLIIFFIFFFACICYAFLFNYENSTSIFILGLNGIMTLIFFILKENYIFLPSLLCSGYYLIFRIKNFNKNKNLYHDTEENYMKILLYGCALNFFALFLKNFNLINIQIFSFLLLIGFVLFVYSDLNLQKMEILYEPMENRILYNYISSFHLNNKTPGTLN</sequence>
<gene>
    <name evidence="2" type="ORF">PRELSG_0310700</name>
</gene>
<dbReference type="KEGG" id="prel:PRELSG_0310700"/>
<feature type="transmembrane region" description="Helical" evidence="1">
    <location>
        <begin position="52"/>
        <end position="73"/>
    </location>
</feature>
<dbReference type="OrthoDB" id="371455at2759"/>
<organism evidence="2 3">
    <name type="scientific">Plasmodium relictum</name>
    <dbReference type="NCBI Taxonomy" id="85471"/>
    <lineage>
        <taxon>Eukaryota</taxon>
        <taxon>Sar</taxon>
        <taxon>Alveolata</taxon>
        <taxon>Apicomplexa</taxon>
        <taxon>Aconoidasida</taxon>
        <taxon>Haemosporida</taxon>
        <taxon>Plasmodiidae</taxon>
        <taxon>Plasmodium</taxon>
        <taxon>Plasmodium (Haemamoeba)</taxon>
    </lineage>
</organism>
<dbReference type="AlphaFoldDB" id="A0A1J1H194"/>
<feature type="transmembrane region" description="Helical" evidence="1">
    <location>
        <begin position="105"/>
        <end position="127"/>
    </location>
</feature>
<keyword evidence="1" id="KW-0812">Transmembrane</keyword>
<feature type="transmembrane region" description="Helical" evidence="1">
    <location>
        <begin position="164"/>
        <end position="182"/>
    </location>
</feature>
<evidence type="ECO:0000313" key="2">
    <source>
        <dbReference type="EMBL" id="CRG98618.1"/>
    </source>
</evidence>
<evidence type="ECO:0000313" key="3">
    <source>
        <dbReference type="Proteomes" id="UP000220158"/>
    </source>
</evidence>
<dbReference type="Proteomes" id="UP000220158">
    <property type="component" value="Chromosome 3"/>
</dbReference>
<keyword evidence="1" id="KW-1133">Transmembrane helix</keyword>
<reference evidence="2 3" key="1">
    <citation type="submission" date="2015-04" db="EMBL/GenBank/DDBJ databases">
        <authorList>
            <consortium name="Pathogen Informatics"/>
        </authorList>
    </citation>
    <scope>NUCLEOTIDE SEQUENCE [LARGE SCALE GENOMIC DNA]</scope>
    <source>
        <strain evidence="2 3">SGS1</strain>
    </source>
</reference>
<name>A0A1J1H194_PLARL</name>
<dbReference type="GeneID" id="39734715"/>
<accession>A0A1J1H194</accession>
<evidence type="ECO:0000256" key="1">
    <source>
        <dbReference type="SAM" id="Phobius"/>
    </source>
</evidence>
<keyword evidence="1" id="KW-0472">Membrane</keyword>
<dbReference type="EMBL" id="LN835298">
    <property type="protein sequence ID" value="CRG98618.1"/>
    <property type="molecule type" value="Genomic_DNA"/>
</dbReference>
<dbReference type="VEuPathDB" id="PlasmoDB:PRELSG_0310700"/>